<protein>
    <submittedName>
        <fullName evidence="1">Uncharacterized protein</fullName>
    </submittedName>
</protein>
<dbReference type="Proteomes" id="UP000663823">
    <property type="component" value="Unassembled WGS sequence"/>
</dbReference>
<sequence length="11" mass="1250">GSAKEQFGWKL</sequence>
<gene>
    <name evidence="1" type="ORF">OTI717_LOCUS42880</name>
</gene>
<name>A0A820JJP8_9BILA</name>
<comment type="caution">
    <text evidence="1">The sequence shown here is derived from an EMBL/GenBank/DDBJ whole genome shotgun (WGS) entry which is preliminary data.</text>
</comment>
<evidence type="ECO:0000313" key="2">
    <source>
        <dbReference type="Proteomes" id="UP000663823"/>
    </source>
</evidence>
<reference evidence="1" key="1">
    <citation type="submission" date="2021-02" db="EMBL/GenBank/DDBJ databases">
        <authorList>
            <person name="Nowell W R."/>
        </authorList>
    </citation>
    <scope>NUCLEOTIDE SEQUENCE</scope>
</reference>
<proteinExistence type="predicted"/>
<evidence type="ECO:0000313" key="1">
    <source>
        <dbReference type="EMBL" id="CAF4328047.1"/>
    </source>
</evidence>
<accession>A0A820JJP8</accession>
<organism evidence="1 2">
    <name type="scientific">Rotaria sordida</name>
    <dbReference type="NCBI Taxonomy" id="392033"/>
    <lineage>
        <taxon>Eukaryota</taxon>
        <taxon>Metazoa</taxon>
        <taxon>Spiralia</taxon>
        <taxon>Gnathifera</taxon>
        <taxon>Rotifera</taxon>
        <taxon>Eurotatoria</taxon>
        <taxon>Bdelloidea</taxon>
        <taxon>Philodinida</taxon>
        <taxon>Philodinidae</taxon>
        <taxon>Rotaria</taxon>
    </lineage>
</organism>
<dbReference type="EMBL" id="CAJOAX010055800">
    <property type="protein sequence ID" value="CAF4328047.1"/>
    <property type="molecule type" value="Genomic_DNA"/>
</dbReference>
<feature type="non-terminal residue" evidence="1">
    <location>
        <position position="1"/>
    </location>
</feature>